<evidence type="ECO:0000256" key="1">
    <source>
        <dbReference type="SAM" id="Coils"/>
    </source>
</evidence>
<dbReference type="STRING" id="1611254.A0A2G5UPJ3"/>
<name>A0A2G5UPJ3_9PELO</name>
<dbReference type="AlphaFoldDB" id="A0A2G5UPJ3"/>
<accession>A0A2G5UPJ3</accession>
<evidence type="ECO:0000313" key="2">
    <source>
        <dbReference type="EMBL" id="PIC41281.1"/>
    </source>
</evidence>
<dbReference type="Proteomes" id="UP000230233">
    <property type="component" value="Chromosome III"/>
</dbReference>
<evidence type="ECO:0000313" key="3">
    <source>
        <dbReference type="Proteomes" id="UP000230233"/>
    </source>
</evidence>
<reference evidence="3" key="1">
    <citation type="submission" date="2017-10" db="EMBL/GenBank/DDBJ databases">
        <title>Rapid genome shrinkage in a self-fertile nematode reveals novel sperm competition proteins.</title>
        <authorList>
            <person name="Yin D."/>
            <person name="Schwarz E.M."/>
            <person name="Thomas C.G."/>
            <person name="Felde R.L."/>
            <person name="Korf I.F."/>
            <person name="Cutter A.D."/>
            <person name="Schartner C.M."/>
            <person name="Ralston E.J."/>
            <person name="Meyer B.J."/>
            <person name="Haag E.S."/>
        </authorList>
    </citation>
    <scope>NUCLEOTIDE SEQUENCE [LARGE SCALE GENOMIC DNA]</scope>
    <source>
        <strain evidence="3">JU1422</strain>
    </source>
</reference>
<proteinExistence type="predicted"/>
<gene>
    <name evidence="2" type="primary">Cnig_chr_III.g8753</name>
    <name evidence="2" type="ORF">B9Z55_008753</name>
</gene>
<protein>
    <submittedName>
        <fullName evidence="2">Uncharacterized protein</fullName>
    </submittedName>
</protein>
<comment type="caution">
    <text evidence="2">The sequence shown here is derived from an EMBL/GenBank/DDBJ whole genome shotgun (WGS) entry which is preliminary data.</text>
</comment>
<keyword evidence="3" id="KW-1185">Reference proteome</keyword>
<keyword evidence="1" id="KW-0175">Coiled coil</keyword>
<feature type="coiled-coil region" evidence="1">
    <location>
        <begin position="193"/>
        <end position="294"/>
    </location>
</feature>
<dbReference type="OrthoDB" id="5858171at2759"/>
<sequence>MDYREDNLHQGEYFYGNNNMNTTAYYPQQYSQQNYNQNFQDLAGNPNFGTFQSVQNVQYDYVKPGQVQSPLQYPNQMVQSTMSQQQWKQTQDFQKAQNLLLLDTPMGDGQMEIPEGPLSMCSTVYPDQFSPYPMQNNNNDNGDQHVQYNNNPNFQPWEKLEPVIQTDPQLMIRIDEELKEKIHKMEKNKGYSAKCLANKMNIMNENLDRANESFINSKFLEEQNDQKEEILKFAVEQIVIPNFDNNNCNYDMYYGIEAAKENVLDTVEAAKNKDEQLQQKKQKLQAAIENVKQREFDKEHQNTIPVCFVKNGQRLVVSKTTIATRLNRAKTQKTTCQSDYDAAINQYKIQRQTGIKEILDSSWNYFVPFVKLVLENAPADLWQRAQQNGQIENLERLQEWLKFNPG</sequence>
<dbReference type="EMBL" id="PDUG01000003">
    <property type="protein sequence ID" value="PIC41281.1"/>
    <property type="molecule type" value="Genomic_DNA"/>
</dbReference>
<organism evidence="2 3">
    <name type="scientific">Caenorhabditis nigoni</name>
    <dbReference type="NCBI Taxonomy" id="1611254"/>
    <lineage>
        <taxon>Eukaryota</taxon>
        <taxon>Metazoa</taxon>
        <taxon>Ecdysozoa</taxon>
        <taxon>Nematoda</taxon>
        <taxon>Chromadorea</taxon>
        <taxon>Rhabditida</taxon>
        <taxon>Rhabditina</taxon>
        <taxon>Rhabditomorpha</taxon>
        <taxon>Rhabditoidea</taxon>
        <taxon>Rhabditidae</taxon>
        <taxon>Peloderinae</taxon>
        <taxon>Caenorhabditis</taxon>
    </lineage>
</organism>